<sequence>MSVDRQMVEHLVEEINKHDVDPSELIVVKKTALKKLQKENEELRGEIEGETEELSSGDSRKAALKLIRDHFENKEDDEEDDEEEMTEREILERRLRHYRGDRSGAWSTAADRVEEELASLDDEDREVEELSDPSPKAMAQSRQEAPQEDDSEDEMTPREKLDAALRRDIHDNKTEDMSKSPLAEAHRSTGETEELSGGIEQVDGKGDDDEMSAKERLVEALRQDREARE</sequence>
<dbReference type="GeneID" id="68614118"/>
<dbReference type="RefSeq" id="WP_227773881.1">
    <property type="nucleotide sequence ID" value="NZ_BAABKX010000015.1"/>
</dbReference>
<gene>
    <name evidence="2" type="ORF">GCM10025751_40070</name>
</gene>
<reference evidence="2 3" key="1">
    <citation type="journal article" date="2019" name="Int. J. Syst. Evol. Microbiol.">
        <title>The Global Catalogue of Microorganisms (GCM) 10K type strain sequencing project: providing services to taxonomists for standard genome sequencing and annotation.</title>
        <authorList>
            <consortium name="The Broad Institute Genomics Platform"/>
            <consortium name="The Broad Institute Genome Sequencing Center for Infectious Disease"/>
            <person name="Wu L."/>
            <person name="Ma J."/>
        </authorList>
    </citation>
    <scope>NUCLEOTIDE SEQUENCE [LARGE SCALE GENOMIC DNA]</scope>
    <source>
        <strain evidence="2 3">JCM 17504</strain>
    </source>
</reference>
<dbReference type="Proteomes" id="UP001501729">
    <property type="component" value="Unassembled WGS sequence"/>
</dbReference>
<proteinExistence type="predicted"/>
<protein>
    <submittedName>
        <fullName evidence="2">Uncharacterized protein</fullName>
    </submittedName>
</protein>
<evidence type="ECO:0000313" key="2">
    <source>
        <dbReference type="EMBL" id="GAA5057790.1"/>
    </source>
</evidence>
<feature type="compositionally biased region" description="Basic and acidic residues" evidence="1">
    <location>
        <begin position="211"/>
        <end position="229"/>
    </location>
</feature>
<feature type="compositionally biased region" description="Acidic residues" evidence="1">
    <location>
        <begin position="113"/>
        <end position="131"/>
    </location>
</feature>
<dbReference type="EMBL" id="BAABKX010000015">
    <property type="protein sequence ID" value="GAA5057790.1"/>
    <property type="molecule type" value="Genomic_DNA"/>
</dbReference>
<organism evidence="2 3">
    <name type="scientific">Haladaptatus pallidirubidus</name>
    <dbReference type="NCBI Taxonomy" id="1008152"/>
    <lineage>
        <taxon>Archaea</taxon>
        <taxon>Methanobacteriati</taxon>
        <taxon>Methanobacteriota</taxon>
        <taxon>Stenosarchaea group</taxon>
        <taxon>Halobacteria</taxon>
        <taxon>Halobacteriales</taxon>
        <taxon>Haladaptataceae</taxon>
        <taxon>Haladaptatus</taxon>
    </lineage>
</organism>
<keyword evidence="3" id="KW-1185">Reference proteome</keyword>
<evidence type="ECO:0000313" key="3">
    <source>
        <dbReference type="Proteomes" id="UP001501729"/>
    </source>
</evidence>
<feature type="compositionally biased region" description="Basic and acidic residues" evidence="1">
    <location>
        <begin position="155"/>
        <end position="190"/>
    </location>
</feature>
<evidence type="ECO:0000256" key="1">
    <source>
        <dbReference type="SAM" id="MobiDB-lite"/>
    </source>
</evidence>
<dbReference type="AlphaFoldDB" id="A0AAV3UM80"/>
<comment type="caution">
    <text evidence="2">The sequence shown here is derived from an EMBL/GenBank/DDBJ whole genome shotgun (WGS) entry which is preliminary data.</text>
</comment>
<feature type="region of interest" description="Disordered" evidence="1">
    <location>
        <begin position="95"/>
        <end position="229"/>
    </location>
</feature>
<name>A0AAV3UM80_9EURY</name>
<accession>A0AAV3UM80</accession>